<dbReference type="RefSeq" id="WP_002688617.1">
    <property type="nucleotide sequence ID" value="NZ_UFTJ01000002.1"/>
</dbReference>
<accession>A0A376C1B5</accession>
<reference evidence="1 2" key="1">
    <citation type="submission" date="2018-06" db="EMBL/GenBank/DDBJ databases">
        <authorList>
            <consortium name="Pathogen Informatics"/>
            <person name="Doyle S."/>
        </authorList>
    </citation>
    <scope>NUCLEOTIDE SEQUENCE [LARGE SCALE GENOMIC DNA]</scope>
    <source>
        <strain evidence="1 2">NCTC11661</strain>
    </source>
</reference>
<dbReference type="Gene3D" id="3.40.30.10">
    <property type="entry name" value="Glutaredoxin"/>
    <property type="match status" value="1"/>
</dbReference>
<dbReference type="SUPFAM" id="SSF52833">
    <property type="entry name" value="Thioredoxin-like"/>
    <property type="match status" value="1"/>
</dbReference>
<evidence type="ECO:0000313" key="2">
    <source>
        <dbReference type="Proteomes" id="UP000255515"/>
    </source>
</evidence>
<dbReference type="InterPro" id="IPR036249">
    <property type="entry name" value="Thioredoxin-like_sf"/>
</dbReference>
<sequence>MNLEKFWNEGLTFQEYVDLAKDKAENTPESDDYAKYYVLGWQRIQRTMKTIKPLPELQEKVKNKDFKLLIISEPWCGDASTTVPAVATFFGEMNIPVKIFLRDTDTDLIDQFLTDGTRSIPKVLVLNAVNEVQSVWGPRPAYGLDLLKKFKQDPEAYPREEFYNDLQVYYAKNKGKDAIEEIIHLIS</sequence>
<gene>
    <name evidence="1" type="ORF">NCTC11661_01371</name>
</gene>
<evidence type="ECO:0000313" key="1">
    <source>
        <dbReference type="EMBL" id="SSZ55971.1"/>
    </source>
</evidence>
<dbReference type="AlphaFoldDB" id="A0A376C1B5"/>
<protein>
    <recommendedName>
        <fullName evidence="3">Thioredoxin</fullName>
    </recommendedName>
</protein>
<dbReference type="Proteomes" id="UP000255515">
    <property type="component" value="Unassembled WGS sequence"/>
</dbReference>
<organism evidence="1 2">
    <name type="scientific">Bergeyella zoohelcum</name>
    <dbReference type="NCBI Taxonomy" id="1015"/>
    <lineage>
        <taxon>Bacteria</taxon>
        <taxon>Pseudomonadati</taxon>
        <taxon>Bacteroidota</taxon>
        <taxon>Flavobacteriia</taxon>
        <taxon>Flavobacteriales</taxon>
        <taxon>Weeksellaceae</taxon>
        <taxon>Bergeyella</taxon>
    </lineage>
</organism>
<evidence type="ECO:0008006" key="3">
    <source>
        <dbReference type="Google" id="ProtNLM"/>
    </source>
</evidence>
<proteinExistence type="predicted"/>
<dbReference type="Pfam" id="PF14595">
    <property type="entry name" value="Thioredoxin_9"/>
    <property type="match status" value="1"/>
</dbReference>
<name>A0A376C1B5_9FLAO</name>
<dbReference type="EMBL" id="UFTJ01000002">
    <property type="protein sequence ID" value="SSZ55971.1"/>
    <property type="molecule type" value="Genomic_DNA"/>
</dbReference>